<feature type="non-terminal residue" evidence="1">
    <location>
        <position position="1"/>
    </location>
</feature>
<reference evidence="1" key="1">
    <citation type="submission" date="2021-06" db="EMBL/GenBank/DDBJ databases">
        <authorList>
            <person name="Kallberg Y."/>
            <person name="Tangrot J."/>
            <person name="Rosling A."/>
        </authorList>
    </citation>
    <scope>NUCLEOTIDE SEQUENCE</scope>
    <source>
        <strain evidence="1">MA461A</strain>
    </source>
</reference>
<protein>
    <submittedName>
        <fullName evidence="1">16594_t:CDS:1</fullName>
    </submittedName>
</protein>
<feature type="non-terminal residue" evidence="1">
    <location>
        <position position="90"/>
    </location>
</feature>
<dbReference type="EMBL" id="CAJVQC010036441">
    <property type="protein sequence ID" value="CAG8761348.1"/>
    <property type="molecule type" value="Genomic_DNA"/>
</dbReference>
<organism evidence="1 2">
    <name type="scientific">Racocetra persica</name>
    <dbReference type="NCBI Taxonomy" id="160502"/>
    <lineage>
        <taxon>Eukaryota</taxon>
        <taxon>Fungi</taxon>
        <taxon>Fungi incertae sedis</taxon>
        <taxon>Mucoromycota</taxon>
        <taxon>Glomeromycotina</taxon>
        <taxon>Glomeromycetes</taxon>
        <taxon>Diversisporales</taxon>
        <taxon>Gigasporaceae</taxon>
        <taxon>Racocetra</taxon>
    </lineage>
</organism>
<sequence length="90" mass="9813">INAQSGIVSLPPYDGGWYKCIDDVAIAVNKSFSIKLVDDSTPITSGFGGYIRGNSSLKRISNIGFVVFSFVDDKTVTELKDIKPLSSKFY</sequence>
<comment type="caution">
    <text evidence="1">The sequence shown here is derived from an EMBL/GenBank/DDBJ whole genome shotgun (WGS) entry which is preliminary data.</text>
</comment>
<accession>A0ACA9QPT9</accession>
<name>A0ACA9QPT9_9GLOM</name>
<gene>
    <name evidence="1" type="ORF">RPERSI_LOCUS15264</name>
</gene>
<evidence type="ECO:0000313" key="1">
    <source>
        <dbReference type="EMBL" id="CAG8761348.1"/>
    </source>
</evidence>
<dbReference type="Proteomes" id="UP000789920">
    <property type="component" value="Unassembled WGS sequence"/>
</dbReference>
<keyword evidence="2" id="KW-1185">Reference proteome</keyword>
<evidence type="ECO:0000313" key="2">
    <source>
        <dbReference type="Proteomes" id="UP000789920"/>
    </source>
</evidence>
<proteinExistence type="predicted"/>